<dbReference type="PANTHER" id="PTHR48075:SF5">
    <property type="entry name" value="3-HYDROXYBUTYRYL-COA DEHYDROGENASE"/>
    <property type="match status" value="1"/>
</dbReference>
<dbReference type="EMBL" id="CP001750">
    <property type="protein sequence ID" value="ADB09979.1"/>
    <property type="molecule type" value="Genomic_DNA"/>
</dbReference>
<name>D2QAZ3_BIFDB</name>
<dbReference type="InterPro" id="IPR006108">
    <property type="entry name" value="3HC_DH_C"/>
</dbReference>
<dbReference type="PANTHER" id="PTHR48075">
    <property type="entry name" value="3-HYDROXYACYL-COA DEHYDROGENASE FAMILY PROTEIN"/>
    <property type="match status" value="1"/>
</dbReference>
<gene>
    <name evidence="4" type="ordered locus">BDP_1368</name>
</gene>
<dbReference type="Proteomes" id="UP000008693">
    <property type="component" value="Chromosome"/>
</dbReference>
<keyword evidence="4" id="KW-0560">Oxidoreductase</keyword>
<dbReference type="EC" id="1.1.1.157" evidence="4"/>
<accession>D2QAZ3</accession>
<comment type="similarity">
    <text evidence="2">Belongs to the 3-hydroxyacyl-CoA dehydrogenase family.</text>
</comment>
<protein>
    <submittedName>
        <fullName evidence="4">3-hydroxyacyl-CoA dehydrogenase</fullName>
        <ecNumber evidence="4">1.1.1.157</ecNumber>
    </submittedName>
</protein>
<dbReference type="InterPro" id="IPR013328">
    <property type="entry name" value="6PGD_dom2"/>
</dbReference>
<reference evidence="4 5" key="1">
    <citation type="journal article" date="2009" name="PLoS Genet.">
        <title>The Bifidobacterium dentium Bd1 genome sequence reflects its genetic adaptation to the human oral cavity.</title>
        <authorList>
            <person name="Ventura M."/>
            <person name="Turroni F."/>
            <person name="Zomer A."/>
            <person name="Foroni E."/>
            <person name="Giubellini V."/>
            <person name="Bottacini F."/>
            <person name="Canchaya C."/>
            <person name="Claesson M.J."/>
            <person name="He F."/>
            <person name="Mantzourani M."/>
            <person name="Mulas L."/>
            <person name="Ferrarini A."/>
            <person name="Gao B."/>
            <person name="Delledonne M."/>
            <person name="Henrissat B."/>
            <person name="Coutinho P."/>
            <person name="Oggioni M."/>
            <person name="Gupta R.S."/>
            <person name="Zhang Z."/>
            <person name="Beighton D."/>
            <person name="Fitzgerald G.F."/>
            <person name="O'Toole P.W."/>
            <person name="van Sinderen D."/>
        </authorList>
    </citation>
    <scope>NUCLEOTIDE SEQUENCE [LARGE SCALE GENOMIC DNA]</scope>
    <source>
        <strain evidence="5">ATCC 27534 / DSM 20436 / JCM 1195 / Bd1</strain>
    </source>
</reference>
<dbReference type="GO" id="GO:0008691">
    <property type="term" value="F:3-hydroxybutyryl-CoA dehydrogenase activity"/>
    <property type="evidence" value="ECO:0007669"/>
    <property type="project" value="UniProtKB-EC"/>
</dbReference>
<evidence type="ECO:0000259" key="3">
    <source>
        <dbReference type="Pfam" id="PF00725"/>
    </source>
</evidence>
<evidence type="ECO:0000313" key="4">
    <source>
        <dbReference type="EMBL" id="ADB09979.1"/>
    </source>
</evidence>
<dbReference type="Pfam" id="PF00725">
    <property type="entry name" value="3HCDH"/>
    <property type="match status" value="1"/>
</dbReference>
<evidence type="ECO:0000256" key="1">
    <source>
        <dbReference type="ARBA" id="ARBA00005086"/>
    </source>
</evidence>
<evidence type="ECO:0000313" key="5">
    <source>
        <dbReference type="Proteomes" id="UP000008693"/>
    </source>
</evidence>
<dbReference type="STRING" id="401473.BDP_1368"/>
<feature type="domain" description="3-hydroxyacyl-CoA dehydrogenase C-terminal" evidence="3">
    <location>
        <begin position="2"/>
        <end position="81"/>
    </location>
</feature>
<dbReference type="HOGENOM" id="CLU_156387_0_0_11"/>
<dbReference type="Gene3D" id="1.10.1040.10">
    <property type="entry name" value="N-(1-d-carboxylethyl)-l-norvaline Dehydrogenase, domain 2"/>
    <property type="match status" value="1"/>
</dbReference>
<sequence>MNEGIADAETIDTVVKYSLGRRWNLVGPVASADLGGLDTFYNVSTYLLKDMDNGTEPSPLLEAKVQAGDLGAKTGRGFYEWTGETGQAVIRQRDENLIRQLVEDAREEA</sequence>
<comment type="pathway">
    <text evidence="1">Lipid metabolism; butanoate metabolism.</text>
</comment>
<dbReference type="AlphaFoldDB" id="D2QAZ3"/>
<dbReference type="GO" id="GO:0006631">
    <property type="term" value="P:fatty acid metabolic process"/>
    <property type="evidence" value="ECO:0007669"/>
    <property type="project" value="InterPro"/>
</dbReference>
<keyword evidence="5" id="KW-1185">Reference proteome</keyword>
<dbReference type="InterPro" id="IPR008927">
    <property type="entry name" value="6-PGluconate_DH-like_C_sf"/>
</dbReference>
<dbReference type="eggNOG" id="COG1250">
    <property type="taxonomic scope" value="Bacteria"/>
</dbReference>
<dbReference type="KEGG" id="bde:BDP_1368"/>
<proteinExistence type="inferred from homology"/>
<dbReference type="SUPFAM" id="SSF48179">
    <property type="entry name" value="6-phosphogluconate dehydrogenase C-terminal domain-like"/>
    <property type="match status" value="1"/>
</dbReference>
<evidence type="ECO:0000256" key="2">
    <source>
        <dbReference type="ARBA" id="ARBA00009463"/>
    </source>
</evidence>
<organism evidence="4 5">
    <name type="scientific">Bifidobacterium dentium (strain ATCC 27534 / DSM 20436 / JCM 1195 / Bd1)</name>
    <dbReference type="NCBI Taxonomy" id="401473"/>
    <lineage>
        <taxon>Bacteria</taxon>
        <taxon>Bacillati</taxon>
        <taxon>Actinomycetota</taxon>
        <taxon>Actinomycetes</taxon>
        <taxon>Bifidobacteriales</taxon>
        <taxon>Bifidobacteriaceae</taxon>
        <taxon>Bifidobacterium</taxon>
    </lineage>
</organism>